<proteinExistence type="predicted"/>
<reference evidence="1" key="1">
    <citation type="submission" date="2020-05" db="UniProtKB">
        <authorList>
            <consortium name="EnsemblMetazoa"/>
        </authorList>
    </citation>
    <scope>IDENTIFICATION</scope>
    <source>
        <strain evidence="1">USDA</strain>
    </source>
</reference>
<name>A0A1I8QB70_STOCA</name>
<accession>A0A1I8QB70</accession>
<dbReference type="Proteomes" id="UP000095300">
    <property type="component" value="Unassembled WGS sequence"/>
</dbReference>
<keyword evidence="2" id="KW-1185">Reference proteome</keyword>
<organism evidence="1 2">
    <name type="scientific">Stomoxys calcitrans</name>
    <name type="common">Stable fly</name>
    <name type="synonym">Conops calcitrans</name>
    <dbReference type="NCBI Taxonomy" id="35570"/>
    <lineage>
        <taxon>Eukaryota</taxon>
        <taxon>Metazoa</taxon>
        <taxon>Ecdysozoa</taxon>
        <taxon>Arthropoda</taxon>
        <taxon>Hexapoda</taxon>
        <taxon>Insecta</taxon>
        <taxon>Pterygota</taxon>
        <taxon>Neoptera</taxon>
        <taxon>Endopterygota</taxon>
        <taxon>Diptera</taxon>
        <taxon>Brachycera</taxon>
        <taxon>Muscomorpha</taxon>
        <taxon>Muscoidea</taxon>
        <taxon>Muscidae</taxon>
        <taxon>Stomoxys</taxon>
    </lineage>
</organism>
<protein>
    <submittedName>
        <fullName evidence="1">Uncharacterized protein</fullName>
    </submittedName>
</protein>
<dbReference type="EnsemblMetazoa" id="SCAU015550-RC">
    <property type="protein sequence ID" value="SCAU015550-PC"/>
    <property type="gene ID" value="SCAU015550"/>
</dbReference>
<sequence length="300" mass="34838">MNSLRLDTKPSDTELLELCSSAIHFITTQTTCEWKDIETCFKNVIYVYENISLEANNPNCGDDIKKRLHYMAESVLIPAFMKHLAKLPESISNAVIVDHIVSFVNKHLPQKLNMANILQKPIMNDSLRRKSHYLILRHYFSLPVTKTDIALERILQTIGFDTLGYIFCENQHSIYYEKCVIVEDLICKLMRNDQHTLGLSCFMNSIFKCVSSSSKGKALYQHCLKNKFFRHSICKFFEVFVGNLKLHKTLENPCAAISQPYVLQDVLFTLFFTMNSIDSPKEFNFDKFTELRDYINLIFL</sequence>
<evidence type="ECO:0000313" key="1">
    <source>
        <dbReference type="EnsemblMetazoa" id="SCAU015550-PC"/>
    </source>
</evidence>
<dbReference type="AlphaFoldDB" id="A0A1I8QB70"/>
<evidence type="ECO:0000313" key="2">
    <source>
        <dbReference type="Proteomes" id="UP000095300"/>
    </source>
</evidence>
<gene>
    <name evidence="1" type="primary">106081243</name>
</gene>
<dbReference type="VEuPathDB" id="VectorBase:SCAU015550"/>